<feature type="region of interest" description="Disordered" evidence="1">
    <location>
        <begin position="1"/>
        <end position="50"/>
    </location>
</feature>
<evidence type="ECO:0000256" key="1">
    <source>
        <dbReference type="SAM" id="MobiDB-lite"/>
    </source>
</evidence>
<proteinExistence type="predicted"/>
<gene>
    <name evidence="2" type="ORF">M513_03508</name>
</gene>
<evidence type="ECO:0000313" key="3">
    <source>
        <dbReference type="Proteomes" id="UP000030764"/>
    </source>
</evidence>
<evidence type="ECO:0000313" key="2">
    <source>
        <dbReference type="EMBL" id="KFD55760.1"/>
    </source>
</evidence>
<keyword evidence="3" id="KW-1185">Reference proteome</keyword>
<reference evidence="2 3" key="1">
    <citation type="journal article" date="2014" name="Nat. Genet.">
        <title>Genome and transcriptome of the porcine whipworm Trichuris suis.</title>
        <authorList>
            <person name="Jex A.R."/>
            <person name="Nejsum P."/>
            <person name="Schwarz E.M."/>
            <person name="Hu L."/>
            <person name="Young N.D."/>
            <person name="Hall R.S."/>
            <person name="Korhonen P.K."/>
            <person name="Liao S."/>
            <person name="Thamsborg S."/>
            <person name="Xia J."/>
            <person name="Xu P."/>
            <person name="Wang S."/>
            <person name="Scheerlinck J.P."/>
            <person name="Hofmann A."/>
            <person name="Sternberg P.W."/>
            <person name="Wang J."/>
            <person name="Gasser R.B."/>
        </authorList>
    </citation>
    <scope>NUCLEOTIDE SEQUENCE [LARGE SCALE GENOMIC DNA]</scope>
    <source>
        <strain evidence="2">DCEP-RM93M</strain>
    </source>
</reference>
<name>A0A085MEW4_9BILA</name>
<protein>
    <submittedName>
        <fullName evidence="2">Uncharacterized protein</fullName>
    </submittedName>
</protein>
<accession>A0A085MEW4</accession>
<dbReference type="Proteomes" id="UP000030764">
    <property type="component" value="Unassembled WGS sequence"/>
</dbReference>
<dbReference type="AlphaFoldDB" id="A0A085MEW4"/>
<organism evidence="2 3">
    <name type="scientific">Trichuris suis</name>
    <name type="common">pig whipworm</name>
    <dbReference type="NCBI Taxonomy" id="68888"/>
    <lineage>
        <taxon>Eukaryota</taxon>
        <taxon>Metazoa</taxon>
        <taxon>Ecdysozoa</taxon>
        <taxon>Nematoda</taxon>
        <taxon>Enoplea</taxon>
        <taxon>Dorylaimia</taxon>
        <taxon>Trichinellida</taxon>
        <taxon>Trichuridae</taxon>
        <taxon>Trichuris</taxon>
    </lineage>
</organism>
<sequence length="201" mass="22917">MQQLATGFRQRTKQKKNRLRNDNFAWPKERRDPLRPSRTGLARHTRTGDRPNRRHLLITVASYNSTTSQCLDKEGATLSLLLRAVTSLILEKKVNQPKSASILLVSRLVRNGNKDDATDEAQGIDHFSDANAYKRNWTKKELSEEEVIYNKRKVEHPALVLNTTRPNFAHTECATSKESVPSCQQAAVQEKLHLNFTRLTG</sequence>
<dbReference type="EMBL" id="KL363198">
    <property type="protein sequence ID" value="KFD55760.1"/>
    <property type="molecule type" value="Genomic_DNA"/>
</dbReference>